<reference evidence="3" key="1">
    <citation type="submission" date="2017-09" db="EMBL/GenBank/DDBJ databases">
        <authorList>
            <person name="Varghese N."/>
            <person name="Submissions S."/>
        </authorList>
    </citation>
    <scope>NUCLEOTIDE SEQUENCE [LARGE SCALE GENOMIC DNA]</scope>
    <source>
        <strain evidence="3">C7</strain>
    </source>
</reference>
<dbReference type="GO" id="GO:0030246">
    <property type="term" value="F:carbohydrate binding"/>
    <property type="evidence" value="ECO:0007669"/>
    <property type="project" value="UniProtKB-KW"/>
</dbReference>
<evidence type="ECO:0000259" key="1">
    <source>
        <dbReference type="Pfam" id="PF09458"/>
    </source>
</evidence>
<gene>
    <name evidence="2" type="ORF">SAMN06273572_101983</name>
</gene>
<dbReference type="SUPFAM" id="SSF141086">
    <property type="entry name" value="Agglutinin HPA-like"/>
    <property type="match status" value="1"/>
</dbReference>
<proteinExistence type="predicted"/>
<dbReference type="EMBL" id="OCTN01000001">
    <property type="protein sequence ID" value="SOH93128.1"/>
    <property type="molecule type" value="Genomic_DNA"/>
</dbReference>
<keyword evidence="2" id="KW-0430">Lectin</keyword>
<organism evidence="2 3">
    <name type="scientific">Pontivivens marinum</name>
    <dbReference type="NCBI Taxonomy" id="1690039"/>
    <lineage>
        <taxon>Bacteria</taxon>
        <taxon>Pseudomonadati</taxon>
        <taxon>Pseudomonadota</taxon>
        <taxon>Alphaproteobacteria</taxon>
        <taxon>Rhodobacterales</taxon>
        <taxon>Paracoccaceae</taxon>
        <taxon>Pontivivens</taxon>
    </lineage>
</organism>
<dbReference type="Gene3D" id="2.60.40.2080">
    <property type="match status" value="1"/>
</dbReference>
<name>A0A2C9CPI3_9RHOB</name>
<protein>
    <submittedName>
        <fullName evidence="2">H-type lectin domain-containing protein</fullName>
    </submittedName>
</protein>
<dbReference type="Pfam" id="PF09458">
    <property type="entry name" value="H_lectin"/>
    <property type="match status" value="1"/>
</dbReference>
<dbReference type="RefSeq" id="WP_097928659.1">
    <property type="nucleotide sequence ID" value="NZ_OCTN01000001.1"/>
</dbReference>
<dbReference type="InterPro" id="IPR019019">
    <property type="entry name" value="H-type_lectin_domain"/>
</dbReference>
<sequence>MRRIDTNWLGVAEGFVTLFDHWETATDMWDGVGERQVRHPIQFDGTFASVPVVQLAPTLIDAHSDTYLRLNMRAEEVTETGFVLTVDIWDDTRIARLGVNWQALGPLDDPDEIWDV</sequence>
<feature type="domain" description="H-type lectin" evidence="1">
    <location>
        <begin position="39"/>
        <end position="103"/>
    </location>
</feature>
<dbReference type="GO" id="GO:0007155">
    <property type="term" value="P:cell adhesion"/>
    <property type="evidence" value="ECO:0007669"/>
    <property type="project" value="InterPro"/>
</dbReference>
<dbReference type="AlphaFoldDB" id="A0A2C9CPI3"/>
<dbReference type="InterPro" id="IPR037221">
    <property type="entry name" value="H-type_lectin_dom_sf"/>
</dbReference>
<evidence type="ECO:0000313" key="3">
    <source>
        <dbReference type="Proteomes" id="UP000220034"/>
    </source>
</evidence>
<accession>A0A2C9CPI3</accession>
<dbReference type="OrthoDB" id="7658568at2"/>
<evidence type="ECO:0000313" key="2">
    <source>
        <dbReference type="EMBL" id="SOH93128.1"/>
    </source>
</evidence>
<keyword evidence="3" id="KW-1185">Reference proteome</keyword>
<dbReference type="Proteomes" id="UP000220034">
    <property type="component" value="Unassembled WGS sequence"/>
</dbReference>